<dbReference type="PANTHER" id="PTHR42929">
    <property type="entry name" value="INNER MEMBRANE ABC TRANSPORTER PERMEASE PROTEIN YDCU-RELATED-RELATED"/>
    <property type="match status" value="1"/>
</dbReference>
<keyword evidence="11" id="KW-1185">Reference proteome</keyword>
<evidence type="ECO:0000256" key="2">
    <source>
        <dbReference type="ARBA" id="ARBA00007069"/>
    </source>
</evidence>
<dbReference type="Proteomes" id="UP000183995">
    <property type="component" value="Unassembled WGS sequence"/>
</dbReference>
<evidence type="ECO:0000256" key="5">
    <source>
        <dbReference type="ARBA" id="ARBA00022692"/>
    </source>
</evidence>
<keyword evidence="3 8" id="KW-0813">Transport</keyword>
<gene>
    <name evidence="10" type="ORF">SAMN02745823_01672</name>
</gene>
<accession>A0A1M5XB57</accession>
<evidence type="ECO:0000256" key="3">
    <source>
        <dbReference type="ARBA" id="ARBA00022448"/>
    </source>
</evidence>
<feature type="transmembrane region" description="Helical" evidence="8">
    <location>
        <begin position="103"/>
        <end position="125"/>
    </location>
</feature>
<dbReference type="SUPFAM" id="SSF161098">
    <property type="entry name" value="MetI-like"/>
    <property type="match status" value="1"/>
</dbReference>
<evidence type="ECO:0000313" key="10">
    <source>
        <dbReference type="EMBL" id="SHH97095.1"/>
    </source>
</evidence>
<dbReference type="InterPro" id="IPR000515">
    <property type="entry name" value="MetI-like"/>
</dbReference>
<dbReference type="PROSITE" id="PS50928">
    <property type="entry name" value="ABC_TM1"/>
    <property type="match status" value="1"/>
</dbReference>
<dbReference type="RefSeq" id="WP_073077682.1">
    <property type="nucleotide sequence ID" value="NZ_FQXV01000005.1"/>
</dbReference>
<keyword evidence="6 8" id="KW-1133">Transmembrane helix</keyword>
<feature type="transmembrane region" description="Helical" evidence="8">
    <location>
        <begin position="224"/>
        <end position="242"/>
    </location>
</feature>
<dbReference type="STRING" id="1123282.SAMN02745823_01672"/>
<evidence type="ECO:0000256" key="7">
    <source>
        <dbReference type="ARBA" id="ARBA00023136"/>
    </source>
</evidence>
<keyword evidence="5 8" id="KW-0812">Transmembrane</keyword>
<evidence type="ECO:0000259" key="9">
    <source>
        <dbReference type="PROSITE" id="PS50928"/>
    </source>
</evidence>
<feature type="transmembrane region" description="Helical" evidence="8">
    <location>
        <begin position="66"/>
        <end position="91"/>
    </location>
</feature>
<dbReference type="EMBL" id="FQXV01000005">
    <property type="protein sequence ID" value="SHH97095.1"/>
    <property type="molecule type" value="Genomic_DNA"/>
</dbReference>
<evidence type="ECO:0000256" key="8">
    <source>
        <dbReference type="RuleBase" id="RU363032"/>
    </source>
</evidence>
<evidence type="ECO:0000313" key="11">
    <source>
        <dbReference type="Proteomes" id="UP000183995"/>
    </source>
</evidence>
<proteinExistence type="inferred from homology"/>
<evidence type="ECO:0000256" key="1">
    <source>
        <dbReference type="ARBA" id="ARBA00004651"/>
    </source>
</evidence>
<feature type="transmembrane region" description="Helical" evidence="8">
    <location>
        <begin position="254"/>
        <end position="273"/>
    </location>
</feature>
<evidence type="ECO:0000256" key="4">
    <source>
        <dbReference type="ARBA" id="ARBA00022475"/>
    </source>
</evidence>
<dbReference type="OrthoDB" id="9807047at2"/>
<protein>
    <submittedName>
        <fullName evidence="10">Putative spermidine/putrescine transport system permease protein</fullName>
    </submittedName>
</protein>
<keyword evidence="7 8" id="KW-0472">Membrane</keyword>
<dbReference type="GO" id="GO:0005886">
    <property type="term" value="C:plasma membrane"/>
    <property type="evidence" value="ECO:0007669"/>
    <property type="project" value="UniProtKB-SubCell"/>
</dbReference>
<feature type="transmembrane region" description="Helical" evidence="8">
    <location>
        <begin position="197"/>
        <end position="218"/>
    </location>
</feature>
<dbReference type="Gene3D" id="1.10.3720.10">
    <property type="entry name" value="MetI-like"/>
    <property type="match status" value="1"/>
</dbReference>
<reference evidence="10 11" key="1">
    <citation type="submission" date="2016-11" db="EMBL/GenBank/DDBJ databases">
        <authorList>
            <person name="Jaros S."/>
            <person name="Januszkiewicz K."/>
            <person name="Wedrychowicz H."/>
        </authorList>
    </citation>
    <scope>NUCLEOTIDE SEQUENCE [LARGE SCALE GENOMIC DNA]</scope>
    <source>
        <strain evidence="10 11">DSM 10068</strain>
    </source>
</reference>
<feature type="transmembrane region" description="Helical" evidence="8">
    <location>
        <begin position="7"/>
        <end position="35"/>
    </location>
</feature>
<comment type="similarity">
    <text evidence="2">Belongs to the binding-protein-dependent transport system permease family. CysTW subfamily.</text>
</comment>
<dbReference type="Pfam" id="PF00528">
    <property type="entry name" value="BPD_transp_1"/>
    <property type="match status" value="1"/>
</dbReference>
<name>A0A1M5XB57_9FIRM</name>
<keyword evidence="4" id="KW-1003">Cell membrane</keyword>
<feature type="domain" description="ABC transmembrane type-1" evidence="9">
    <location>
        <begin position="66"/>
        <end position="273"/>
    </location>
</feature>
<comment type="subcellular location">
    <subcellularLocation>
        <location evidence="1 8">Cell membrane</location>
        <topology evidence="1 8">Multi-pass membrane protein</topology>
    </subcellularLocation>
</comment>
<feature type="transmembrane region" description="Helical" evidence="8">
    <location>
        <begin position="156"/>
        <end position="176"/>
    </location>
</feature>
<evidence type="ECO:0000256" key="6">
    <source>
        <dbReference type="ARBA" id="ARBA00022989"/>
    </source>
</evidence>
<dbReference type="PANTHER" id="PTHR42929:SF5">
    <property type="entry name" value="ABC TRANSPORTER PERMEASE PROTEIN"/>
    <property type="match status" value="1"/>
</dbReference>
<sequence>MKSKRAFNWVLLTPVLIFLLLFLILPIVLLLVISFQNQNTYLQLEPGYTLSRYVGILTQWKYLKDILVTVGVALLTTAIALVLAYPAAYLLTCAPSKSVRSLLYVLLVSPLLTSVVVRTFAWIVLLSQNGILNQILEKLGLIQHPLSMLWNMNAVILAYVQVMLPFAVMPIATCMGEISPSLQRVSMSLGAGRIRSFFKITLPLTIPGMASGGIIVFALTAGSYITPLLVGGGMQPLLPLMIYQQAMQVSDIRLASALSIVLLVIVFIFILPVEALLKRWEVKVYG</sequence>
<dbReference type="CDD" id="cd06261">
    <property type="entry name" value="TM_PBP2"/>
    <property type="match status" value="1"/>
</dbReference>
<dbReference type="AlphaFoldDB" id="A0A1M5XB57"/>
<dbReference type="InterPro" id="IPR035906">
    <property type="entry name" value="MetI-like_sf"/>
</dbReference>
<dbReference type="GO" id="GO:0055085">
    <property type="term" value="P:transmembrane transport"/>
    <property type="evidence" value="ECO:0007669"/>
    <property type="project" value="InterPro"/>
</dbReference>
<organism evidence="10 11">
    <name type="scientific">Sporobacter termitidis DSM 10068</name>
    <dbReference type="NCBI Taxonomy" id="1123282"/>
    <lineage>
        <taxon>Bacteria</taxon>
        <taxon>Bacillati</taxon>
        <taxon>Bacillota</taxon>
        <taxon>Clostridia</taxon>
        <taxon>Eubacteriales</taxon>
        <taxon>Oscillospiraceae</taxon>
        <taxon>Sporobacter</taxon>
    </lineage>
</organism>